<organism evidence="2 3">
    <name type="scientific">Gelidibacter pelagius</name>
    <dbReference type="NCBI Taxonomy" id="2819985"/>
    <lineage>
        <taxon>Bacteria</taxon>
        <taxon>Pseudomonadati</taxon>
        <taxon>Bacteroidota</taxon>
        <taxon>Flavobacteriia</taxon>
        <taxon>Flavobacteriales</taxon>
        <taxon>Flavobacteriaceae</taxon>
        <taxon>Gelidibacter</taxon>
    </lineage>
</organism>
<name>A0ABS3STP2_9FLAO</name>
<dbReference type="RefSeq" id="WP_208234183.1">
    <property type="nucleotide sequence ID" value="NZ_JAGEVG010000013.1"/>
</dbReference>
<comment type="caution">
    <text evidence="2">The sequence shown here is derived from an EMBL/GenBank/DDBJ whole genome shotgun (WGS) entry which is preliminary data.</text>
</comment>
<feature type="domain" description="DUF1989" evidence="1">
    <location>
        <begin position="3"/>
        <end position="57"/>
    </location>
</feature>
<evidence type="ECO:0000313" key="3">
    <source>
        <dbReference type="Proteomes" id="UP000681315"/>
    </source>
</evidence>
<proteinExistence type="predicted"/>
<sequence>MKLHRNLLTYGIGIENLPTAFSIVMNVQFDKSGELKVVIQTSKAGGLIHFRTITDLVVGLTSCSAKDSIG</sequence>
<protein>
    <submittedName>
        <fullName evidence="2">DUF1989 domain-containing protein</fullName>
    </submittedName>
</protein>
<gene>
    <name evidence="2" type="ORF">J4051_12305</name>
</gene>
<accession>A0ABS3STP2</accession>
<reference evidence="2 3" key="1">
    <citation type="submission" date="2021-03" db="EMBL/GenBank/DDBJ databases">
        <title>Gelidibacter sp. nov., isolated from costal sediment.</title>
        <authorList>
            <person name="Lun K.-Y."/>
        </authorList>
    </citation>
    <scope>NUCLEOTIDE SEQUENCE [LARGE SCALE GENOMIC DNA]</scope>
    <source>
        <strain evidence="2 3">DF109</strain>
    </source>
</reference>
<dbReference type="Pfam" id="PF09347">
    <property type="entry name" value="DUF1989"/>
    <property type="match status" value="1"/>
</dbReference>
<keyword evidence="3" id="KW-1185">Reference proteome</keyword>
<evidence type="ECO:0000313" key="2">
    <source>
        <dbReference type="EMBL" id="MBO3099057.1"/>
    </source>
</evidence>
<dbReference type="EMBL" id="JAGEVG010000013">
    <property type="protein sequence ID" value="MBO3099057.1"/>
    <property type="molecule type" value="Genomic_DNA"/>
</dbReference>
<dbReference type="InterPro" id="IPR018959">
    <property type="entry name" value="DUF1989"/>
</dbReference>
<dbReference type="Proteomes" id="UP000681315">
    <property type="component" value="Unassembled WGS sequence"/>
</dbReference>
<evidence type="ECO:0000259" key="1">
    <source>
        <dbReference type="Pfam" id="PF09347"/>
    </source>
</evidence>